<keyword evidence="3" id="KW-1185">Reference proteome</keyword>
<reference evidence="2" key="1">
    <citation type="journal article" date="2021" name="Open Biol.">
        <title>Shared evolutionary footprints suggest mitochondrial oxidative damage underlies multiple complex I losses in fungi.</title>
        <authorList>
            <person name="Schikora-Tamarit M.A."/>
            <person name="Marcet-Houben M."/>
            <person name="Nosek J."/>
            <person name="Gabaldon T."/>
        </authorList>
    </citation>
    <scope>NUCLEOTIDE SEQUENCE</scope>
    <source>
        <strain evidence="2">CBS6341</strain>
    </source>
</reference>
<evidence type="ECO:0000313" key="2">
    <source>
        <dbReference type="EMBL" id="KAH3675418.1"/>
    </source>
</evidence>
<proteinExistence type="predicted"/>
<dbReference type="EMBL" id="JAEUBF010000772">
    <property type="protein sequence ID" value="KAH3675418.1"/>
    <property type="molecule type" value="Genomic_DNA"/>
</dbReference>
<organism evidence="2 3">
    <name type="scientific">Wickerhamomyces mucosus</name>
    <dbReference type="NCBI Taxonomy" id="1378264"/>
    <lineage>
        <taxon>Eukaryota</taxon>
        <taxon>Fungi</taxon>
        <taxon>Dikarya</taxon>
        <taxon>Ascomycota</taxon>
        <taxon>Saccharomycotina</taxon>
        <taxon>Saccharomycetes</taxon>
        <taxon>Phaffomycetales</taxon>
        <taxon>Wickerhamomycetaceae</taxon>
        <taxon>Wickerhamomyces</taxon>
    </lineage>
</organism>
<protein>
    <recommendedName>
        <fullName evidence="4">Chromatin structure-remodeling complex protein RSC58</fullName>
    </recommendedName>
</protein>
<name>A0A9P8PN89_9ASCO</name>
<dbReference type="OrthoDB" id="5354116at2759"/>
<reference evidence="2" key="2">
    <citation type="submission" date="2021-01" db="EMBL/GenBank/DDBJ databases">
        <authorList>
            <person name="Schikora-Tamarit M.A."/>
        </authorList>
    </citation>
    <scope>NUCLEOTIDE SEQUENCE</scope>
    <source>
        <strain evidence="2">CBS6341</strain>
    </source>
</reference>
<dbReference type="Proteomes" id="UP000769528">
    <property type="component" value="Unassembled WGS sequence"/>
</dbReference>
<accession>A0A9P8PN89</accession>
<evidence type="ECO:0008006" key="4">
    <source>
        <dbReference type="Google" id="ProtNLM"/>
    </source>
</evidence>
<gene>
    <name evidence="2" type="ORF">WICMUC_002707</name>
</gene>
<dbReference type="AlphaFoldDB" id="A0A9P8PN89"/>
<evidence type="ECO:0000313" key="3">
    <source>
        <dbReference type="Proteomes" id="UP000769528"/>
    </source>
</evidence>
<sequence length="479" mass="54978">MSDNEITKTGLSDRFAEILIDISKVLKIADENVNVLQTVLPLDFFQPQPALIANSFLEYIHSNTDFPVSTVLERFESKSYNSTYQLYHDIRLSAYILLNQLDIASERYINVDRFYKFAAEFILRESYTFNADLHQFSQNNKEESISDFEELLSQDFFKISTSYTFGNSEAYFTTTSTNIPLFTSLNQRSTLDEREIVVPDNLQLTKVLPQTSNILSQSFGALSPAPPRLLQQQQSLSNKSLYDPSKPEQYPQTDILDRFLHPNWYSLPTAKWLQNSDLQSFAPSIDQHTSVVSSDYKGRLWLEHIGYNKLFEINGRKEEAEEEKREVKEALASNADSKPNPELGFEQTEPKQQEYNMSDPTLGSISLENLYNWTPASEIDEDELSAFENGKESELVNSLLLRLSNLRDERIWNKNLQPSFEETKIYNKVTRILKETIIAANTVPDVQLSTYIPILQTNYSGTLPVPTQNTGKKKKSGRR</sequence>
<feature type="region of interest" description="Disordered" evidence="1">
    <location>
        <begin position="329"/>
        <end position="358"/>
    </location>
</feature>
<comment type="caution">
    <text evidence="2">The sequence shown here is derived from an EMBL/GenBank/DDBJ whole genome shotgun (WGS) entry which is preliminary data.</text>
</comment>
<evidence type="ECO:0000256" key="1">
    <source>
        <dbReference type="SAM" id="MobiDB-lite"/>
    </source>
</evidence>